<dbReference type="HOGENOM" id="CLU_709836_0_0_1"/>
<dbReference type="OrthoDB" id="5282366at2759"/>
<protein>
    <submittedName>
        <fullName evidence="1">Uncharacterized protein</fullName>
    </submittedName>
</protein>
<proteinExistence type="predicted"/>
<reference evidence="2" key="2">
    <citation type="submission" date="2013-04" db="EMBL/GenBank/DDBJ databases">
        <title>Genomic mechanisms accounting for the adaptation to parasitism in nematode-trapping fungi.</title>
        <authorList>
            <person name="Ahren D.G."/>
        </authorList>
    </citation>
    <scope>NUCLEOTIDE SEQUENCE [LARGE SCALE GENOMIC DNA]</scope>
    <source>
        <strain evidence="2">CBS 200.50</strain>
    </source>
</reference>
<organism evidence="1 2">
    <name type="scientific">Dactylellina haptotyla (strain CBS 200.50)</name>
    <name type="common">Nematode-trapping fungus</name>
    <name type="synonym">Monacrosporium haptotylum</name>
    <dbReference type="NCBI Taxonomy" id="1284197"/>
    <lineage>
        <taxon>Eukaryota</taxon>
        <taxon>Fungi</taxon>
        <taxon>Dikarya</taxon>
        <taxon>Ascomycota</taxon>
        <taxon>Pezizomycotina</taxon>
        <taxon>Orbiliomycetes</taxon>
        <taxon>Orbiliales</taxon>
        <taxon>Orbiliaceae</taxon>
        <taxon>Dactylellina</taxon>
    </lineage>
</organism>
<keyword evidence="2" id="KW-1185">Reference proteome</keyword>
<gene>
    <name evidence="1" type="ORF">H072_2383</name>
</gene>
<accession>S8C792</accession>
<dbReference type="EMBL" id="AQGS01000071">
    <property type="protein sequence ID" value="EPS43597.1"/>
    <property type="molecule type" value="Genomic_DNA"/>
</dbReference>
<name>S8C792_DACHA</name>
<dbReference type="Proteomes" id="UP000015100">
    <property type="component" value="Unassembled WGS sequence"/>
</dbReference>
<dbReference type="AlphaFoldDB" id="S8C792"/>
<comment type="caution">
    <text evidence="1">The sequence shown here is derived from an EMBL/GenBank/DDBJ whole genome shotgun (WGS) entry which is preliminary data.</text>
</comment>
<sequence length="389" mass="44649">MALVSRDLLAHAGGVERNRNLETGSSARVSARPAIIGGHWEYWNSWLPRDQIHGTSVFDRIRAALTYIYTNEYDENSVCSMSLARTPLGGSAATQLGSTMTCHDRILVTLLNVDPIRTNRKINCRDALTHAWNLVDSIQYRSVEEDNYQLPFGFYWISPRDEVEPQVPPSENPHPLNWTKLRERRPTNSLNQYQFWYTNIFEDHWGDHADVNYYDFLDQELSDAINNGGGCPDGFRAEGVTRIDSDPDFAEQPLDTLEATPVFCQNKIMVFAQYDPRILNPRAPMEPRPLSCRVALYRIQELVGAIKNKWNPTAQANSTVPGWKALPESPNTYANKVYNEKVAFKWENFDSVNVQIVGRTRWSEDRSEWFILGLLDRNDKSDQCPFRLQ</sequence>
<evidence type="ECO:0000313" key="2">
    <source>
        <dbReference type="Proteomes" id="UP000015100"/>
    </source>
</evidence>
<reference evidence="1 2" key="1">
    <citation type="journal article" date="2013" name="PLoS Genet.">
        <title>Genomic mechanisms accounting for the adaptation to parasitism in nematode-trapping fungi.</title>
        <authorList>
            <person name="Meerupati T."/>
            <person name="Andersson K.M."/>
            <person name="Friman E."/>
            <person name="Kumar D."/>
            <person name="Tunlid A."/>
            <person name="Ahren D."/>
        </authorList>
    </citation>
    <scope>NUCLEOTIDE SEQUENCE [LARGE SCALE GENOMIC DNA]</scope>
    <source>
        <strain evidence="1 2">CBS 200.50</strain>
    </source>
</reference>
<evidence type="ECO:0000313" key="1">
    <source>
        <dbReference type="EMBL" id="EPS43597.1"/>
    </source>
</evidence>